<dbReference type="Proteomes" id="UP000199025">
    <property type="component" value="Unassembled WGS sequence"/>
</dbReference>
<reference evidence="4 5" key="1">
    <citation type="submission" date="2016-10" db="EMBL/GenBank/DDBJ databases">
        <authorList>
            <person name="de Groot N.N."/>
        </authorList>
    </citation>
    <scope>NUCLEOTIDE SEQUENCE [LARGE SCALE GENOMIC DNA]</scope>
    <source>
        <strain evidence="4 5">DSM 44468</strain>
    </source>
</reference>
<protein>
    <submittedName>
        <fullName evidence="4">Methyltransferase domain-containing protein</fullName>
    </submittedName>
</protein>
<gene>
    <name evidence="4" type="ORF">SAMN05421835_1217</name>
</gene>
<evidence type="ECO:0000256" key="1">
    <source>
        <dbReference type="ARBA" id="ARBA00022603"/>
    </source>
</evidence>
<dbReference type="GO" id="GO:0008757">
    <property type="term" value="F:S-adenosylmethionine-dependent methyltransferase activity"/>
    <property type="evidence" value="ECO:0007669"/>
    <property type="project" value="InterPro"/>
</dbReference>
<dbReference type="GO" id="GO:0032259">
    <property type="term" value="P:methylation"/>
    <property type="evidence" value="ECO:0007669"/>
    <property type="project" value="UniProtKB-KW"/>
</dbReference>
<name>A0A1I3ZGB6_9PSEU</name>
<evidence type="ECO:0000313" key="4">
    <source>
        <dbReference type="EMBL" id="SFK43042.1"/>
    </source>
</evidence>
<accession>A0A1I3ZGB6</accession>
<dbReference type="CDD" id="cd02440">
    <property type="entry name" value="AdoMet_MTases"/>
    <property type="match status" value="1"/>
</dbReference>
<dbReference type="Pfam" id="PF13649">
    <property type="entry name" value="Methyltransf_25"/>
    <property type="match status" value="1"/>
</dbReference>
<proteinExistence type="predicted"/>
<dbReference type="InterPro" id="IPR051052">
    <property type="entry name" value="Diverse_substrate_MTase"/>
</dbReference>
<dbReference type="EMBL" id="FORP01000021">
    <property type="protein sequence ID" value="SFK43042.1"/>
    <property type="molecule type" value="Genomic_DNA"/>
</dbReference>
<dbReference type="PANTHER" id="PTHR44942:SF4">
    <property type="entry name" value="METHYLTRANSFERASE TYPE 11 DOMAIN-CONTAINING PROTEIN"/>
    <property type="match status" value="1"/>
</dbReference>
<sequence length="267" mass="28867">MAASAGRGHAGVVIQEFAGDGARYYARYRRGYRADLLEALRPGPRVLDLGCGTGQLTLSLAARATTVVGMDPSPDMLAEARATETPNAVWVVGADTDVPALAPLLGGSLDLVTIAQALHWMDAPRLFTALTTLLRPGGRVAVISNGVPVWTADTAWGEAIREVAAKWFGTRDFPTCGTSDEERARYGRQLREAGFTGVHERRLDHTDRLTLDELAGSFHSAAPLERLTDFPRYDRELREALLAAQPDGVFTEEVSVRVLEGTRELPG</sequence>
<keyword evidence="5" id="KW-1185">Reference proteome</keyword>
<dbReference type="STRING" id="115433.SAMN05421835_1217"/>
<dbReference type="Gene3D" id="3.40.50.150">
    <property type="entry name" value="Vaccinia Virus protein VP39"/>
    <property type="match status" value="1"/>
</dbReference>
<feature type="domain" description="Methyltransferase" evidence="3">
    <location>
        <begin position="46"/>
        <end position="138"/>
    </location>
</feature>
<evidence type="ECO:0000313" key="5">
    <source>
        <dbReference type="Proteomes" id="UP000199025"/>
    </source>
</evidence>
<evidence type="ECO:0000256" key="2">
    <source>
        <dbReference type="ARBA" id="ARBA00022679"/>
    </source>
</evidence>
<keyword evidence="2 4" id="KW-0808">Transferase</keyword>
<dbReference type="AlphaFoldDB" id="A0A1I3ZGB6"/>
<evidence type="ECO:0000259" key="3">
    <source>
        <dbReference type="Pfam" id="PF13649"/>
    </source>
</evidence>
<dbReference type="SUPFAM" id="SSF53335">
    <property type="entry name" value="S-adenosyl-L-methionine-dependent methyltransferases"/>
    <property type="match status" value="1"/>
</dbReference>
<dbReference type="InterPro" id="IPR029063">
    <property type="entry name" value="SAM-dependent_MTases_sf"/>
</dbReference>
<dbReference type="InterPro" id="IPR041698">
    <property type="entry name" value="Methyltransf_25"/>
</dbReference>
<dbReference type="PANTHER" id="PTHR44942">
    <property type="entry name" value="METHYLTRANSF_11 DOMAIN-CONTAINING PROTEIN"/>
    <property type="match status" value="1"/>
</dbReference>
<organism evidence="4 5">
    <name type="scientific">Amycolatopsis sacchari</name>
    <dbReference type="NCBI Taxonomy" id="115433"/>
    <lineage>
        <taxon>Bacteria</taxon>
        <taxon>Bacillati</taxon>
        <taxon>Actinomycetota</taxon>
        <taxon>Actinomycetes</taxon>
        <taxon>Pseudonocardiales</taxon>
        <taxon>Pseudonocardiaceae</taxon>
        <taxon>Amycolatopsis</taxon>
    </lineage>
</organism>
<keyword evidence="1 4" id="KW-0489">Methyltransferase</keyword>